<dbReference type="RefSeq" id="WP_091671795.1">
    <property type="nucleotide sequence ID" value="NZ_FOKG01000004.1"/>
</dbReference>
<dbReference type="STRING" id="490629.SAMN05216266_10494"/>
<evidence type="ECO:0000313" key="2">
    <source>
        <dbReference type="EMBL" id="SFB05719.1"/>
    </source>
</evidence>
<proteinExistence type="predicted"/>
<dbReference type="Proteomes" id="UP000243799">
    <property type="component" value="Unassembled WGS sequence"/>
</dbReference>
<feature type="region of interest" description="Disordered" evidence="1">
    <location>
        <begin position="1"/>
        <end position="36"/>
    </location>
</feature>
<evidence type="ECO:0000313" key="3">
    <source>
        <dbReference type="Proteomes" id="UP000243799"/>
    </source>
</evidence>
<evidence type="ECO:0008006" key="4">
    <source>
        <dbReference type="Google" id="ProtNLM"/>
    </source>
</evidence>
<reference evidence="3" key="1">
    <citation type="submission" date="2016-10" db="EMBL/GenBank/DDBJ databases">
        <authorList>
            <person name="Varghese N."/>
            <person name="Submissions S."/>
        </authorList>
    </citation>
    <scope>NUCLEOTIDE SEQUENCE [LARGE SCALE GENOMIC DNA]</scope>
    <source>
        <strain evidence="3">CGMCC 4.3568</strain>
    </source>
</reference>
<evidence type="ECO:0000256" key="1">
    <source>
        <dbReference type="SAM" id="MobiDB-lite"/>
    </source>
</evidence>
<feature type="compositionally biased region" description="Basic and acidic residues" evidence="1">
    <location>
        <begin position="1"/>
        <end position="21"/>
    </location>
</feature>
<dbReference type="OrthoDB" id="9811751at2"/>
<accession>A0A1I0XX41</accession>
<dbReference type="AlphaFoldDB" id="A0A1I0XX41"/>
<sequence length="73" mass="8038">MSEQRGRDEGQVSPTPEKDPGDWVTGDEPMTGPQRSYLHTLAQEAGVEVPDGLSKVEASQWIDRLQEQTGRGD</sequence>
<name>A0A1I0XX41_9PSEU</name>
<dbReference type="EMBL" id="FOKG01000004">
    <property type="protein sequence ID" value="SFB05719.1"/>
    <property type="molecule type" value="Genomic_DNA"/>
</dbReference>
<dbReference type="Pfam" id="PF11272">
    <property type="entry name" value="DUF3072"/>
    <property type="match status" value="1"/>
</dbReference>
<organism evidence="2 3">
    <name type="scientific">Amycolatopsis marina</name>
    <dbReference type="NCBI Taxonomy" id="490629"/>
    <lineage>
        <taxon>Bacteria</taxon>
        <taxon>Bacillati</taxon>
        <taxon>Actinomycetota</taxon>
        <taxon>Actinomycetes</taxon>
        <taxon>Pseudonocardiales</taxon>
        <taxon>Pseudonocardiaceae</taxon>
        <taxon>Amycolatopsis</taxon>
    </lineage>
</organism>
<protein>
    <recommendedName>
        <fullName evidence="4">DUF3072 domain-containing protein</fullName>
    </recommendedName>
</protein>
<dbReference type="InterPro" id="IPR021425">
    <property type="entry name" value="DUF3072"/>
</dbReference>
<gene>
    <name evidence="2" type="ORF">SAMN05216266_10494</name>
</gene>
<keyword evidence="3" id="KW-1185">Reference proteome</keyword>